<dbReference type="Proteomes" id="UP000005824">
    <property type="component" value="Unassembled WGS sequence"/>
</dbReference>
<gene>
    <name evidence="1" type="ORF">CfE428DRAFT_0311</name>
</gene>
<protein>
    <submittedName>
        <fullName evidence="1">Uncharacterized protein</fullName>
    </submittedName>
</protein>
<organism evidence="1 2">
    <name type="scientific">Chthoniobacter flavus Ellin428</name>
    <dbReference type="NCBI Taxonomy" id="497964"/>
    <lineage>
        <taxon>Bacteria</taxon>
        <taxon>Pseudomonadati</taxon>
        <taxon>Verrucomicrobiota</taxon>
        <taxon>Spartobacteria</taxon>
        <taxon>Chthoniobacterales</taxon>
        <taxon>Chthoniobacteraceae</taxon>
        <taxon>Chthoniobacter</taxon>
    </lineage>
</organism>
<dbReference type="RefSeq" id="WP_006977638.1">
    <property type="nucleotide sequence ID" value="NZ_ABVL01000001.1"/>
</dbReference>
<reference evidence="1 2" key="1">
    <citation type="journal article" date="2011" name="J. Bacteriol.">
        <title>Genome sequence of Chthoniobacter flavus Ellin428, an aerobic heterotrophic soil bacterium.</title>
        <authorList>
            <person name="Kant R."/>
            <person name="van Passel M.W."/>
            <person name="Palva A."/>
            <person name="Lucas S."/>
            <person name="Lapidus A."/>
            <person name="Glavina Del Rio T."/>
            <person name="Dalin E."/>
            <person name="Tice H."/>
            <person name="Bruce D."/>
            <person name="Goodwin L."/>
            <person name="Pitluck S."/>
            <person name="Larimer F.W."/>
            <person name="Land M.L."/>
            <person name="Hauser L."/>
            <person name="Sangwan P."/>
            <person name="de Vos W.M."/>
            <person name="Janssen P.H."/>
            <person name="Smidt H."/>
        </authorList>
    </citation>
    <scope>NUCLEOTIDE SEQUENCE [LARGE SCALE GENOMIC DNA]</scope>
    <source>
        <strain evidence="1 2">Ellin428</strain>
    </source>
</reference>
<proteinExistence type="predicted"/>
<dbReference type="EMBL" id="ABVL01000001">
    <property type="protein sequence ID" value="EDY22186.1"/>
    <property type="molecule type" value="Genomic_DNA"/>
</dbReference>
<dbReference type="InParanoid" id="B4CUE8"/>
<dbReference type="AlphaFoldDB" id="B4CUE8"/>
<name>B4CUE8_9BACT</name>
<keyword evidence="2" id="KW-1185">Reference proteome</keyword>
<accession>B4CUE8</accession>
<comment type="caution">
    <text evidence="1">The sequence shown here is derived from an EMBL/GenBank/DDBJ whole genome shotgun (WGS) entry which is preliminary data.</text>
</comment>
<evidence type="ECO:0000313" key="1">
    <source>
        <dbReference type="EMBL" id="EDY22186.1"/>
    </source>
</evidence>
<sequence length="197" mass="22147" precursor="true">MMRRFFLPLLLLLCGVIVARAERDLYNPLAVGLRWDVDVEMTTPGGQKVQGTAVREITGTDKIEGHTYFVVTTSFTGIEKMKEFTMYRRKAANGIYAFSALDKTKQEHMEEAIPLSVGATWKTNIFGQLIVSTVEAKESLKIGDKTYDDCMKISYKSDDGKLSGTYWQAPDVGNVQEETKVDGLTYKFTLKKYSGLK</sequence>
<evidence type="ECO:0000313" key="2">
    <source>
        <dbReference type="Proteomes" id="UP000005824"/>
    </source>
</evidence>